<evidence type="ECO:0000259" key="9">
    <source>
        <dbReference type="PROSITE" id="PS50011"/>
    </source>
</evidence>
<sequence>MGRTLGEGAFAVVKEATEKATGIVRAIKLVDKKNSDKAALEREMNVMRVAGRHRHIVSLVDEFELPNAWALVLELVKGGEVFDRICEGGLYSEADAAGVVLQVARALEHLHGRGIVHRDLKPENLLLVDKSQHSDIKLCDFGLAQFFGEGMPDMVGRTGTIAYMAPEMLAGKAYDEAVDLWALGVILFILLGGYHPFDPQGATPDEEVARRVQRGAWSFEDPAWKPVSSDAKSIILSLLAPDPTKRARVADLLASPWVLGHSASPAPLPDSTTAQLRVFNDMRRTWRAAIRAASLVGRTPVTGVMRGNTQKLHKPSLPPGALEELKAAFQTFDLDGSGTIELEELRKVMRSLGAPEGQAELVFKAADVLNTGNITFEEFCAAVGPIYGHSEMALKRAFNVFDQDGNGTIDQQELRVMMTKLRVVPADVTPETIQQLFNLADTDGNGKITFEEFVSLFKSDPKERKSQR</sequence>
<dbReference type="InterPro" id="IPR017441">
    <property type="entry name" value="Protein_kinase_ATP_BS"/>
</dbReference>
<dbReference type="Pfam" id="PF00069">
    <property type="entry name" value="Pkinase"/>
    <property type="match status" value="1"/>
</dbReference>
<feature type="domain" description="EF-hand" evidence="10">
    <location>
        <begin position="428"/>
        <end position="463"/>
    </location>
</feature>
<keyword evidence="1 8" id="KW-0723">Serine/threonine-protein kinase</keyword>
<keyword evidence="12" id="KW-1185">Reference proteome</keyword>
<dbReference type="FunFam" id="1.10.510.10:FF:000571">
    <property type="entry name" value="Maternal embryonic leucine zipper kinase"/>
    <property type="match status" value="1"/>
</dbReference>
<keyword evidence="2" id="KW-0808">Transferase</keyword>
<dbReference type="InterPro" id="IPR011009">
    <property type="entry name" value="Kinase-like_dom_sf"/>
</dbReference>
<dbReference type="SMART" id="SM00220">
    <property type="entry name" value="S_TKc"/>
    <property type="match status" value="1"/>
</dbReference>
<dbReference type="CDD" id="cd05117">
    <property type="entry name" value="STKc_CAMK"/>
    <property type="match status" value="1"/>
</dbReference>
<proteinExistence type="inferred from homology"/>
<feature type="binding site" evidence="7">
    <location>
        <position position="28"/>
    </location>
    <ligand>
        <name>ATP</name>
        <dbReference type="ChEBI" id="CHEBI:30616"/>
    </ligand>
</feature>
<dbReference type="InterPro" id="IPR018247">
    <property type="entry name" value="EF_Hand_1_Ca_BS"/>
</dbReference>
<dbReference type="PROSITE" id="PS00018">
    <property type="entry name" value="EF_HAND_1"/>
    <property type="match status" value="3"/>
</dbReference>
<dbReference type="GO" id="GO:0005509">
    <property type="term" value="F:calcium ion binding"/>
    <property type="evidence" value="ECO:0007669"/>
    <property type="project" value="InterPro"/>
</dbReference>
<dbReference type="InterPro" id="IPR000719">
    <property type="entry name" value="Prot_kinase_dom"/>
</dbReference>
<dbReference type="PANTHER" id="PTHR24349">
    <property type="entry name" value="SERINE/THREONINE-PROTEIN KINASE"/>
    <property type="match status" value="1"/>
</dbReference>
<dbReference type="AlphaFoldDB" id="A0A0M0JDG7"/>
<evidence type="ECO:0000313" key="12">
    <source>
        <dbReference type="Proteomes" id="UP000037460"/>
    </source>
</evidence>
<dbReference type="GO" id="GO:0005524">
    <property type="term" value="F:ATP binding"/>
    <property type="evidence" value="ECO:0007669"/>
    <property type="project" value="UniProtKB-UniRule"/>
</dbReference>
<comment type="similarity">
    <text evidence="8">Belongs to the protein kinase superfamily.</text>
</comment>
<dbReference type="EMBL" id="JWZX01003073">
    <property type="protein sequence ID" value="KOO24616.1"/>
    <property type="molecule type" value="Genomic_DNA"/>
</dbReference>
<keyword evidence="5" id="KW-0106">Calcium</keyword>
<dbReference type="PROSITE" id="PS00108">
    <property type="entry name" value="PROTEIN_KINASE_ST"/>
    <property type="match status" value="1"/>
</dbReference>
<keyword evidence="4" id="KW-0418">Kinase</keyword>
<dbReference type="Gene3D" id="1.10.238.10">
    <property type="entry name" value="EF-hand"/>
    <property type="match status" value="2"/>
</dbReference>
<feature type="domain" description="EF-hand" evidence="10">
    <location>
        <begin position="320"/>
        <end position="355"/>
    </location>
</feature>
<evidence type="ECO:0000256" key="5">
    <source>
        <dbReference type="ARBA" id="ARBA00022837"/>
    </source>
</evidence>
<dbReference type="Gene3D" id="3.30.200.20">
    <property type="entry name" value="Phosphorylase Kinase, domain 1"/>
    <property type="match status" value="1"/>
</dbReference>
<keyword evidence="6 7" id="KW-0067">ATP-binding</keyword>
<name>A0A0M0JDG7_9EUKA</name>
<dbReference type="PROSITE" id="PS00107">
    <property type="entry name" value="PROTEIN_KINASE_ATP"/>
    <property type="match status" value="1"/>
</dbReference>
<dbReference type="InterPro" id="IPR050205">
    <property type="entry name" value="CDPK_Ser/Thr_kinases"/>
</dbReference>
<evidence type="ECO:0000256" key="1">
    <source>
        <dbReference type="ARBA" id="ARBA00022527"/>
    </source>
</evidence>
<dbReference type="CDD" id="cd00051">
    <property type="entry name" value="EFh"/>
    <property type="match status" value="1"/>
</dbReference>
<evidence type="ECO:0000256" key="6">
    <source>
        <dbReference type="ARBA" id="ARBA00022840"/>
    </source>
</evidence>
<comment type="caution">
    <text evidence="11">The sequence shown here is derived from an EMBL/GenBank/DDBJ whole genome shotgun (WGS) entry which is preliminary data.</text>
</comment>
<gene>
    <name evidence="11" type="ORF">Ctob_000663</name>
</gene>
<feature type="domain" description="EF-hand" evidence="10">
    <location>
        <begin position="389"/>
        <end position="424"/>
    </location>
</feature>
<evidence type="ECO:0000259" key="10">
    <source>
        <dbReference type="PROSITE" id="PS50222"/>
    </source>
</evidence>
<feature type="domain" description="Protein kinase" evidence="9">
    <location>
        <begin position="1"/>
        <end position="258"/>
    </location>
</feature>
<accession>A0A0M0JDG7</accession>
<evidence type="ECO:0000256" key="2">
    <source>
        <dbReference type="ARBA" id="ARBA00022679"/>
    </source>
</evidence>
<evidence type="ECO:0000256" key="7">
    <source>
        <dbReference type="PROSITE-ProRule" id="PRU10141"/>
    </source>
</evidence>
<dbReference type="Gene3D" id="1.10.510.10">
    <property type="entry name" value="Transferase(Phosphotransferase) domain 1"/>
    <property type="match status" value="1"/>
</dbReference>
<dbReference type="GO" id="GO:0004674">
    <property type="term" value="F:protein serine/threonine kinase activity"/>
    <property type="evidence" value="ECO:0007669"/>
    <property type="project" value="UniProtKB-KW"/>
</dbReference>
<dbReference type="InterPro" id="IPR011992">
    <property type="entry name" value="EF-hand-dom_pair"/>
</dbReference>
<evidence type="ECO:0000313" key="11">
    <source>
        <dbReference type="EMBL" id="KOO24616.1"/>
    </source>
</evidence>
<dbReference type="Proteomes" id="UP000037460">
    <property type="component" value="Unassembled WGS sequence"/>
</dbReference>
<dbReference type="SMART" id="SM00054">
    <property type="entry name" value="EFh"/>
    <property type="match status" value="4"/>
</dbReference>
<evidence type="ECO:0000256" key="8">
    <source>
        <dbReference type="RuleBase" id="RU000304"/>
    </source>
</evidence>
<organism evidence="11 12">
    <name type="scientific">Chrysochromulina tobinii</name>
    <dbReference type="NCBI Taxonomy" id="1460289"/>
    <lineage>
        <taxon>Eukaryota</taxon>
        <taxon>Haptista</taxon>
        <taxon>Haptophyta</taxon>
        <taxon>Prymnesiophyceae</taxon>
        <taxon>Prymnesiales</taxon>
        <taxon>Chrysochromulinaceae</taxon>
        <taxon>Chrysochromulina</taxon>
    </lineage>
</organism>
<dbReference type="Pfam" id="PF13499">
    <property type="entry name" value="EF-hand_7"/>
    <property type="match status" value="2"/>
</dbReference>
<evidence type="ECO:0000256" key="3">
    <source>
        <dbReference type="ARBA" id="ARBA00022741"/>
    </source>
</evidence>
<reference evidence="12" key="1">
    <citation type="journal article" date="2015" name="PLoS Genet.">
        <title>Genome Sequence and Transcriptome Analyses of Chrysochromulina tobin: Metabolic Tools for Enhanced Algal Fitness in the Prominent Order Prymnesiales (Haptophyceae).</title>
        <authorList>
            <person name="Hovde B.T."/>
            <person name="Deodato C.R."/>
            <person name="Hunsperger H.M."/>
            <person name="Ryken S.A."/>
            <person name="Yost W."/>
            <person name="Jha R.K."/>
            <person name="Patterson J."/>
            <person name="Monnat R.J. Jr."/>
            <person name="Barlow S.B."/>
            <person name="Starkenburg S.R."/>
            <person name="Cattolico R.A."/>
        </authorList>
    </citation>
    <scope>NUCLEOTIDE SEQUENCE</scope>
    <source>
        <strain evidence="12">CCMP291</strain>
    </source>
</reference>
<dbReference type="InterPro" id="IPR008271">
    <property type="entry name" value="Ser/Thr_kinase_AS"/>
</dbReference>
<dbReference type="FunFam" id="1.10.238.10:FF:000001">
    <property type="entry name" value="Calmodulin 1"/>
    <property type="match status" value="1"/>
</dbReference>
<evidence type="ECO:0000256" key="4">
    <source>
        <dbReference type="ARBA" id="ARBA00022777"/>
    </source>
</evidence>
<protein>
    <submittedName>
        <fullName evidence="11">Calcium-dependent protein</fullName>
    </submittedName>
</protein>
<dbReference type="SUPFAM" id="SSF47473">
    <property type="entry name" value="EF-hand"/>
    <property type="match status" value="1"/>
</dbReference>
<dbReference type="PROSITE" id="PS50222">
    <property type="entry name" value="EF_HAND_2"/>
    <property type="match status" value="3"/>
</dbReference>
<dbReference type="SUPFAM" id="SSF56112">
    <property type="entry name" value="Protein kinase-like (PK-like)"/>
    <property type="match status" value="1"/>
</dbReference>
<keyword evidence="3 7" id="KW-0547">Nucleotide-binding</keyword>
<dbReference type="OrthoDB" id="40902at2759"/>
<dbReference type="PROSITE" id="PS50011">
    <property type="entry name" value="PROTEIN_KINASE_DOM"/>
    <property type="match status" value="1"/>
</dbReference>
<dbReference type="InterPro" id="IPR002048">
    <property type="entry name" value="EF_hand_dom"/>
</dbReference>